<gene>
    <name evidence="2" type="ORF">EK0264_15200</name>
</gene>
<evidence type="ECO:0008006" key="4">
    <source>
        <dbReference type="Google" id="ProtNLM"/>
    </source>
</evidence>
<reference evidence="2 3" key="1">
    <citation type="journal article" date="2018" name="Int. J. Syst. Evol. Microbiol.">
        <title>Epidermidibacterium keratini gen. nov., sp. nov., a member of the family Sporichthyaceae, isolated from keratin epidermis.</title>
        <authorList>
            <person name="Lee D.G."/>
            <person name="Trujillo M.E."/>
            <person name="Kang S."/>
            <person name="Nam J.J."/>
            <person name="Kim Y.J."/>
        </authorList>
    </citation>
    <scope>NUCLEOTIDE SEQUENCE [LARGE SCALE GENOMIC DNA]</scope>
    <source>
        <strain evidence="2 3">EPI-7</strain>
    </source>
</reference>
<evidence type="ECO:0000313" key="2">
    <source>
        <dbReference type="EMBL" id="QHC01501.1"/>
    </source>
</evidence>
<sequence>MSAAEIIPIALVLDERTGYTLWAPPWEEDGEEWQAFLGAEDKILMFSSPAQLAQFLRTGVEHDLSDHPDWEEWEDADTFELNPDDGHTFDLDGVYDIVAQAPDRWSVTDLGRTLGIVDAIAQCTDEDIVEPVADTPELALVADGPGAFTGSRGDRAWDKVAIAISGQWETVVERISQWLDWREPVTLDDDLAKAQREIDAMVVPIDDPDALINAEDAVNERDKAEDDSDEEFDDLRRDREDEDDEIEYDEDSADDDLDEDDDLADDDDDDDLDEDDSEDRDDESDDDDTEIDAAAAYAFWEDAGILPVRAVLPQNVLSGVDEIYTLRCYVDDRAVFFGADETPWVFASADVMLDVIEQDDTEDHDLKRLATWQDVASGIRDDDVPLAIAAEDDVDLAAADRIVRGTADYDAETLAQAADFLLDVAEYAELDGVREALEDEGTLAELVSAARDGKNAELGPAARKRAVRSWERALREIDSTLEQVDA</sequence>
<dbReference type="Proteomes" id="UP000463857">
    <property type="component" value="Chromosome"/>
</dbReference>
<dbReference type="InParanoid" id="A0A7L4YQG8"/>
<accession>A0A7L4YQG8</accession>
<organism evidence="2 3">
    <name type="scientific">Epidermidibacterium keratini</name>
    <dbReference type="NCBI Taxonomy" id="1891644"/>
    <lineage>
        <taxon>Bacteria</taxon>
        <taxon>Bacillati</taxon>
        <taxon>Actinomycetota</taxon>
        <taxon>Actinomycetes</taxon>
        <taxon>Sporichthyales</taxon>
        <taxon>Sporichthyaceae</taxon>
        <taxon>Epidermidibacterium</taxon>
    </lineage>
</organism>
<keyword evidence="3" id="KW-1185">Reference proteome</keyword>
<feature type="region of interest" description="Disordered" evidence="1">
    <location>
        <begin position="215"/>
        <end position="289"/>
    </location>
</feature>
<evidence type="ECO:0000313" key="3">
    <source>
        <dbReference type="Proteomes" id="UP000463857"/>
    </source>
</evidence>
<dbReference type="OrthoDB" id="3350465at2"/>
<protein>
    <recommendedName>
        <fullName evidence="4">Primosomal protein</fullName>
    </recommendedName>
</protein>
<name>A0A7L4YQG8_9ACTN</name>
<dbReference type="RefSeq" id="WP_159546636.1">
    <property type="nucleotide sequence ID" value="NZ_CP047156.1"/>
</dbReference>
<feature type="compositionally biased region" description="Acidic residues" evidence="1">
    <location>
        <begin position="240"/>
        <end position="289"/>
    </location>
</feature>
<dbReference type="KEGG" id="eke:EK0264_15200"/>
<dbReference type="EMBL" id="CP047156">
    <property type="protein sequence ID" value="QHC01501.1"/>
    <property type="molecule type" value="Genomic_DNA"/>
</dbReference>
<evidence type="ECO:0000256" key="1">
    <source>
        <dbReference type="SAM" id="MobiDB-lite"/>
    </source>
</evidence>
<proteinExistence type="predicted"/>
<dbReference type="AlphaFoldDB" id="A0A7L4YQG8"/>